<evidence type="ECO:0008006" key="3">
    <source>
        <dbReference type="Google" id="ProtNLM"/>
    </source>
</evidence>
<name>A0A9J6E2V5_RHIMP</name>
<accession>A0A9J6E2V5</accession>
<dbReference type="VEuPathDB" id="VectorBase:LOC119167386"/>
<reference evidence="1" key="2">
    <citation type="submission" date="2021-09" db="EMBL/GenBank/DDBJ databases">
        <authorList>
            <person name="Jia N."/>
            <person name="Wang J."/>
            <person name="Shi W."/>
            <person name="Du L."/>
            <person name="Sun Y."/>
            <person name="Zhan W."/>
            <person name="Jiang J."/>
            <person name="Wang Q."/>
            <person name="Zhang B."/>
            <person name="Ji P."/>
            <person name="Sakyi L.B."/>
            <person name="Cui X."/>
            <person name="Yuan T."/>
            <person name="Jiang B."/>
            <person name="Yang W."/>
            <person name="Lam T.T.-Y."/>
            <person name="Chang Q."/>
            <person name="Ding S."/>
            <person name="Wang X."/>
            <person name="Zhu J."/>
            <person name="Ruan X."/>
            <person name="Zhao L."/>
            <person name="Wei J."/>
            <person name="Que T."/>
            <person name="Du C."/>
            <person name="Cheng J."/>
            <person name="Dai P."/>
            <person name="Han X."/>
            <person name="Huang E."/>
            <person name="Gao Y."/>
            <person name="Liu J."/>
            <person name="Shao H."/>
            <person name="Ye R."/>
            <person name="Li L."/>
            <person name="Wei W."/>
            <person name="Wang X."/>
            <person name="Wang C."/>
            <person name="Huo Q."/>
            <person name="Li W."/>
            <person name="Guo W."/>
            <person name="Chen H."/>
            <person name="Chen S."/>
            <person name="Zhou L."/>
            <person name="Zhou L."/>
            <person name="Ni X."/>
            <person name="Tian J."/>
            <person name="Zhou Y."/>
            <person name="Sheng Y."/>
            <person name="Liu T."/>
            <person name="Pan Y."/>
            <person name="Xia L."/>
            <person name="Li J."/>
            <person name="Zhao F."/>
            <person name="Cao W."/>
        </authorList>
    </citation>
    <scope>NUCLEOTIDE SEQUENCE</scope>
    <source>
        <strain evidence="1">Rmic-2018</strain>
        <tissue evidence="1">Larvae</tissue>
    </source>
</reference>
<dbReference type="EMBL" id="JABSTU010000006">
    <property type="protein sequence ID" value="KAH8028654.1"/>
    <property type="molecule type" value="Genomic_DNA"/>
</dbReference>
<comment type="caution">
    <text evidence="1">The sequence shown here is derived from an EMBL/GenBank/DDBJ whole genome shotgun (WGS) entry which is preliminary data.</text>
</comment>
<protein>
    <recommendedName>
        <fullName evidence="3">Metastriate one of each protein family</fullName>
    </recommendedName>
</protein>
<sequence length="164" mass="18378">MPNEYIFRRGSNNSSKGNEVLPGITTGETTLTGLSHLERYGTLRVYCKNAKPRVDVSLVSRAPLKISIPWKYCGGKSGVVATHANHVKVCINFEVDEVENNVTLRPVRVSPKWIETLDVKVEGAGDTVQTVASILGKIMSAFVKDFWIENLPWRMHKVLEQIRK</sequence>
<evidence type="ECO:0000313" key="2">
    <source>
        <dbReference type="Proteomes" id="UP000821866"/>
    </source>
</evidence>
<keyword evidence="2" id="KW-1185">Reference proteome</keyword>
<dbReference type="AlphaFoldDB" id="A0A9J6E2V5"/>
<organism evidence="1 2">
    <name type="scientific">Rhipicephalus microplus</name>
    <name type="common">Cattle tick</name>
    <name type="synonym">Boophilus microplus</name>
    <dbReference type="NCBI Taxonomy" id="6941"/>
    <lineage>
        <taxon>Eukaryota</taxon>
        <taxon>Metazoa</taxon>
        <taxon>Ecdysozoa</taxon>
        <taxon>Arthropoda</taxon>
        <taxon>Chelicerata</taxon>
        <taxon>Arachnida</taxon>
        <taxon>Acari</taxon>
        <taxon>Parasitiformes</taxon>
        <taxon>Ixodida</taxon>
        <taxon>Ixodoidea</taxon>
        <taxon>Ixodidae</taxon>
        <taxon>Rhipicephalinae</taxon>
        <taxon>Rhipicephalus</taxon>
        <taxon>Boophilus</taxon>
    </lineage>
</organism>
<dbReference type="Proteomes" id="UP000821866">
    <property type="component" value="Chromosome 4"/>
</dbReference>
<reference evidence="1" key="1">
    <citation type="journal article" date="2020" name="Cell">
        <title>Large-Scale Comparative Analyses of Tick Genomes Elucidate Their Genetic Diversity and Vector Capacities.</title>
        <authorList>
            <consortium name="Tick Genome and Microbiome Consortium (TIGMIC)"/>
            <person name="Jia N."/>
            <person name="Wang J."/>
            <person name="Shi W."/>
            <person name="Du L."/>
            <person name="Sun Y."/>
            <person name="Zhan W."/>
            <person name="Jiang J.F."/>
            <person name="Wang Q."/>
            <person name="Zhang B."/>
            <person name="Ji P."/>
            <person name="Bell-Sakyi L."/>
            <person name="Cui X.M."/>
            <person name="Yuan T.T."/>
            <person name="Jiang B.G."/>
            <person name="Yang W.F."/>
            <person name="Lam T.T."/>
            <person name="Chang Q.C."/>
            <person name="Ding S.J."/>
            <person name="Wang X.J."/>
            <person name="Zhu J.G."/>
            <person name="Ruan X.D."/>
            <person name="Zhao L."/>
            <person name="Wei J.T."/>
            <person name="Ye R.Z."/>
            <person name="Que T.C."/>
            <person name="Du C.H."/>
            <person name="Zhou Y.H."/>
            <person name="Cheng J.X."/>
            <person name="Dai P.F."/>
            <person name="Guo W.B."/>
            <person name="Han X.H."/>
            <person name="Huang E.J."/>
            <person name="Li L.F."/>
            <person name="Wei W."/>
            <person name="Gao Y.C."/>
            <person name="Liu J.Z."/>
            <person name="Shao H.Z."/>
            <person name="Wang X."/>
            <person name="Wang C.C."/>
            <person name="Yang T.C."/>
            <person name="Huo Q.B."/>
            <person name="Li W."/>
            <person name="Chen H.Y."/>
            <person name="Chen S.E."/>
            <person name="Zhou L.G."/>
            <person name="Ni X.B."/>
            <person name="Tian J.H."/>
            <person name="Sheng Y."/>
            <person name="Liu T."/>
            <person name="Pan Y.S."/>
            <person name="Xia L.Y."/>
            <person name="Li J."/>
            <person name="Zhao F."/>
            <person name="Cao W.C."/>
        </authorList>
    </citation>
    <scope>NUCLEOTIDE SEQUENCE</scope>
    <source>
        <strain evidence="1">Rmic-2018</strain>
    </source>
</reference>
<evidence type="ECO:0000313" key="1">
    <source>
        <dbReference type="EMBL" id="KAH8028654.1"/>
    </source>
</evidence>
<gene>
    <name evidence="1" type="ORF">HPB51_017872</name>
</gene>
<proteinExistence type="predicted"/>